<dbReference type="GO" id="GO:0043161">
    <property type="term" value="P:proteasome-mediated ubiquitin-dependent protein catabolic process"/>
    <property type="evidence" value="ECO:0007669"/>
    <property type="project" value="TreeGrafter"/>
</dbReference>
<dbReference type="GO" id="GO:0006283">
    <property type="term" value="P:transcription-coupled nucleotide-excision repair"/>
    <property type="evidence" value="ECO:0007669"/>
    <property type="project" value="InterPro"/>
</dbReference>
<dbReference type="InterPro" id="IPR015943">
    <property type="entry name" value="WD40/YVTN_repeat-like_dom_sf"/>
</dbReference>
<dbReference type="GO" id="GO:0000109">
    <property type="term" value="C:nucleotide-excision repair complex"/>
    <property type="evidence" value="ECO:0007669"/>
    <property type="project" value="TreeGrafter"/>
</dbReference>
<dbReference type="PROSITE" id="PS50082">
    <property type="entry name" value="WD_REPEATS_2"/>
    <property type="match status" value="2"/>
</dbReference>
<dbReference type="InterPro" id="IPR042238">
    <property type="entry name" value="Rad28/ERCC8/Ckn1/ATCSA-1"/>
</dbReference>
<name>A0A8J2T6U3_ZYGB2</name>
<dbReference type="PANTHER" id="PTHR46202">
    <property type="entry name" value="DNA EXCISION REPAIR PROTEIN ERCC-8"/>
    <property type="match status" value="1"/>
</dbReference>
<dbReference type="Gene3D" id="2.130.10.10">
    <property type="entry name" value="YVTN repeat-like/Quinoprotein amine dehydrogenase"/>
    <property type="match status" value="1"/>
</dbReference>
<keyword evidence="1" id="KW-0853">WD repeat</keyword>
<dbReference type="EMBL" id="HG316456">
    <property type="protein sequence ID" value="CDF89080.1"/>
    <property type="molecule type" value="Genomic_DNA"/>
</dbReference>
<protein>
    <submittedName>
        <fullName evidence="2">ZYBA0S03-08702g1_1</fullName>
    </submittedName>
</protein>
<evidence type="ECO:0000313" key="3">
    <source>
        <dbReference type="Proteomes" id="UP000019375"/>
    </source>
</evidence>
<dbReference type="OrthoDB" id="361494at2759"/>
<dbReference type="SMART" id="SM00320">
    <property type="entry name" value="WD40"/>
    <property type="match status" value="5"/>
</dbReference>
<dbReference type="GO" id="GO:0000209">
    <property type="term" value="P:protein polyubiquitination"/>
    <property type="evidence" value="ECO:0007669"/>
    <property type="project" value="TreeGrafter"/>
</dbReference>
<evidence type="ECO:0000313" key="2">
    <source>
        <dbReference type="EMBL" id="CDF89080.1"/>
    </source>
</evidence>
<dbReference type="Pfam" id="PF00400">
    <property type="entry name" value="WD40"/>
    <property type="match status" value="3"/>
</dbReference>
<accession>A0A8J2T6U3</accession>
<sequence>MNTAFLKYQLGQCSDIYNVAAQHEFESLVECEMPRRYNYSKEPRGSVSCLEIDHSGQFLLACGNDGSLGVWGLDERLDRDRGLLYCKRIKFQARKVLDEPMVRAPSMPAPQVVHSFETRRNKFRLYRQSSAEAQQIANAPVGHRYGIRSAKWYRIDNGMFFTGSNDCSLQIWDTNTFETVQSIELGHRVNQIDTDPEGEYLIVATEDGYPRLIDLRNLVTSGVTHLGQGTMPYEVLTCKCNPKRSHIIATGDSHGCVKLWDLRKRNRMLMELTHTSQGKRAHMSVCNDLAWDQAGHQLATLGTDGKLHVWAPFTTLPSRQVGPLDLPRTRHHRRTSQRLLWFDNYILCNTDYGEIQLFDACHAKLWTKIEDPDMCNKTPQFSSMAMQPNMANGKGLRLYLGTANSIYEYT</sequence>
<dbReference type="AlphaFoldDB" id="A0A8J2T6U3"/>
<feature type="repeat" description="WD" evidence="1">
    <location>
        <begin position="279"/>
        <end position="310"/>
    </location>
</feature>
<dbReference type="PANTHER" id="PTHR46202:SF1">
    <property type="entry name" value="DNA EXCISION REPAIR PROTEIN ERCC-8"/>
    <property type="match status" value="1"/>
</dbReference>
<reference evidence="3" key="1">
    <citation type="journal article" date="2013" name="Genome Announc.">
        <title>Genome sequence of the food spoilage yeast Zygosaccharomyces bailii CLIB 213(T).</title>
        <authorList>
            <person name="Galeote V."/>
            <person name="Bigey F."/>
            <person name="Devillers H."/>
            <person name="Neuveglise C."/>
            <person name="Dequin S."/>
        </authorList>
    </citation>
    <scope>NUCLEOTIDE SEQUENCE [LARGE SCALE GENOMIC DNA]</scope>
    <source>
        <strain evidence="3">CLIB 213 / ATCC 58445 / CBS 680 / CCRC 21525 / NBRC 1098 / NCYC 1416 / NRRL Y-2227</strain>
    </source>
</reference>
<evidence type="ECO:0000256" key="1">
    <source>
        <dbReference type="PROSITE-ProRule" id="PRU00221"/>
    </source>
</evidence>
<dbReference type="SUPFAM" id="SSF50978">
    <property type="entry name" value="WD40 repeat-like"/>
    <property type="match status" value="1"/>
</dbReference>
<dbReference type="InterPro" id="IPR036322">
    <property type="entry name" value="WD40_repeat_dom_sf"/>
</dbReference>
<dbReference type="Proteomes" id="UP000019375">
    <property type="component" value="Unassembled WGS sequence"/>
</dbReference>
<gene>
    <name evidence="2" type="ORF">BN860_08702g</name>
</gene>
<dbReference type="GO" id="GO:0031464">
    <property type="term" value="C:Cul4A-RING E3 ubiquitin ligase complex"/>
    <property type="evidence" value="ECO:0007669"/>
    <property type="project" value="TreeGrafter"/>
</dbReference>
<feature type="repeat" description="WD" evidence="1">
    <location>
        <begin position="140"/>
        <end position="182"/>
    </location>
</feature>
<dbReference type="InterPro" id="IPR001680">
    <property type="entry name" value="WD40_rpt"/>
</dbReference>
<keyword evidence="3" id="KW-1185">Reference proteome</keyword>
<proteinExistence type="predicted"/>
<organism evidence="2 3">
    <name type="scientific">Zygosaccharomyces bailii (strain CLIB 213 / ATCC 58445 / CBS 680 / BCRC 21525 / NBRC 1098 / NCYC 1416 / NRRL Y-2227)</name>
    <dbReference type="NCBI Taxonomy" id="1333698"/>
    <lineage>
        <taxon>Eukaryota</taxon>
        <taxon>Fungi</taxon>
        <taxon>Dikarya</taxon>
        <taxon>Ascomycota</taxon>
        <taxon>Saccharomycotina</taxon>
        <taxon>Saccharomycetes</taxon>
        <taxon>Saccharomycetales</taxon>
        <taxon>Saccharomycetaceae</taxon>
        <taxon>Zygosaccharomyces</taxon>
    </lineage>
</organism>